<dbReference type="WBParaSite" id="NBR_0001156401-mRNA-1">
    <property type="protein sequence ID" value="NBR_0001156401-mRNA-1"/>
    <property type="gene ID" value="NBR_0001156401"/>
</dbReference>
<dbReference type="EMBL" id="UYSL01020550">
    <property type="protein sequence ID" value="VDL75154.1"/>
    <property type="molecule type" value="Genomic_DNA"/>
</dbReference>
<evidence type="ECO:0000313" key="4">
    <source>
        <dbReference type="Proteomes" id="UP000271162"/>
    </source>
</evidence>
<dbReference type="SUPFAM" id="SSF50998">
    <property type="entry name" value="Quinoprotein alcohol dehydrogenase-like"/>
    <property type="match status" value="1"/>
</dbReference>
<dbReference type="SMART" id="SM00320">
    <property type="entry name" value="WD40"/>
    <property type="match status" value="6"/>
</dbReference>
<evidence type="ECO:0000256" key="2">
    <source>
        <dbReference type="SAM" id="MobiDB-lite"/>
    </source>
</evidence>
<accession>A0A0N4Y672</accession>
<feature type="compositionally biased region" description="Pro residues" evidence="2">
    <location>
        <begin position="1023"/>
        <end position="1047"/>
    </location>
</feature>
<feature type="compositionally biased region" description="Basic residues" evidence="2">
    <location>
        <begin position="1"/>
        <end position="18"/>
    </location>
</feature>
<dbReference type="GO" id="GO:0005737">
    <property type="term" value="C:cytoplasm"/>
    <property type="evidence" value="ECO:0007669"/>
    <property type="project" value="TreeGrafter"/>
</dbReference>
<keyword evidence="4" id="KW-1185">Reference proteome</keyword>
<feature type="region of interest" description="Disordered" evidence="2">
    <location>
        <begin position="1023"/>
        <end position="1058"/>
    </location>
</feature>
<dbReference type="PROSITE" id="PS50082">
    <property type="entry name" value="WD_REPEATS_2"/>
    <property type="match status" value="3"/>
</dbReference>
<evidence type="ECO:0000256" key="1">
    <source>
        <dbReference type="PROSITE-ProRule" id="PRU00221"/>
    </source>
</evidence>
<gene>
    <name evidence="3" type="ORF">NBR_LOCUS11565</name>
</gene>
<reference evidence="3 4" key="2">
    <citation type="submission" date="2018-11" db="EMBL/GenBank/DDBJ databases">
        <authorList>
            <consortium name="Pathogen Informatics"/>
        </authorList>
    </citation>
    <scope>NUCLEOTIDE SEQUENCE [LARGE SCALE GENOMIC DNA]</scope>
</reference>
<dbReference type="InterPro" id="IPR001680">
    <property type="entry name" value="WD40_rpt"/>
</dbReference>
<feature type="repeat" description="WD" evidence="1">
    <location>
        <begin position="506"/>
        <end position="532"/>
    </location>
</feature>
<evidence type="ECO:0000313" key="5">
    <source>
        <dbReference type="WBParaSite" id="NBR_0001156401-mRNA-1"/>
    </source>
</evidence>
<dbReference type="STRING" id="27835.A0A0N4Y672"/>
<dbReference type="Gene3D" id="2.130.10.10">
    <property type="entry name" value="YVTN repeat-like/Quinoprotein amine dehydrogenase"/>
    <property type="match status" value="3"/>
</dbReference>
<dbReference type="SUPFAM" id="SSF50978">
    <property type="entry name" value="WD40 repeat-like"/>
    <property type="match status" value="1"/>
</dbReference>
<evidence type="ECO:0000313" key="3">
    <source>
        <dbReference type="EMBL" id="VDL75154.1"/>
    </source>
</evidence>
<dbReference type="InterPro" id="IPR011047">
    <property type="entry name" value="Quinoprotein_ADH-like_sf"/>
</dbReference>
<organism evidence="5">
    <name type="scientific">Nippostrongylus brasiliensis</name>
    <name type="common">Rat hookworm</name>
    <dbReference type="NCBI Taxonomy" id="27835"/>
    <lineage>
        <taxon>Eukaryota</taxon>
        <taxon>Metazoa</taxon>
        <taxon>Ecdysozoa</taxon>
        <taxon>Nematoda</taxon>
        <taxon>Chromadorea</taxon>
        <taxon>Rhabditida</taxon>
        <taxon>Rhabditina</taxon>
        <taxon>Rhabditomorpha</taxon>
        <taxon>Strongyloidea</taxon>
        <taxon>Heligmosomidae</taxon>
        <taxon>Nippostrongylus</taxon>
    </lineage>
</organism>
<dbReference type="OMA" id="KQMPPRI"/>
<dbReference type="PANTHER" id="PTHR44099:SF4">
    <property type="entry name" value="RABCONNECTIN-3B, ISOFORM A"/>
    <property type="match status" value="1"/>
</dbReference>
<feature type="repeat" description="WD" evidence="1">
    <location>
        <begin position="99"/>
        <end position="143"/>
    </location>
</feature>
<dbReference type="InterPro" id="IPR015943">
    <property type="entry name" value="WD40/YVTN_repeat-like_dom_sf"/>
</dbReference>
<name>A0A0N4Y672_NIPBR</name>
<proteinExistence type="predicted"/>
<reference evidence="5" key="1">
    <citation type="submission" date="2017-02" db="UniProtKB">
        <authorList>
            <consortium name="WormBaseParasite"/>
        </authorList>
    </citation>
    <scope>IDENTIFICATION</scope>
</reference>
<dbReference type="InterPro" id="IPR049916">
    <property type="entry name" value="WDR72-like"/>
</dbReference>
<feature type="repeat" description="WD" evidence="1">
    <location>
        <begin position="589"/>
        <end position="630"/>
    </location>
</feature>
<feature type="region of interest" description="Disordered" evidence="2">
    <location>
        <begin position="1"/>
        <end position="43"/>
    </location>
</feature>
<dbReference type="InterPro" id="IPR036322">
    <property type="entry name" value="WD40_repeat_dom_sf"/>
</dbReference>
<dbReference type="PANTHER" id="PTHR44099">
    <property type="entry name" value="RABCONNECTIN-3B, ISOFORM A"/>
    <property type="match status" value="1"/>
</dbReference>
<dbReference type="Pfam" id="PF00400">
    <property type="entry name" value="WD40"/>
    <property type="match status" value="2"/>
</dbReference>
<keyword evidence="1" id="KW-0853">WD repeat</keyword>
<protein>
    <submittedName>
        <fullName evidence="5">WD_REPEATS_REGION domain-containing protein</fullName>
    </submittedName>
</protein>
<dbReference type="Proteomes" id="UP000271162">
    <property type="component" value="Unassembled WGS sequence"/>
</dbReference>
<sequence length="1403" mass="156003">MHMREKKVRKDRKKLARRQHTERPTTNDKGFARMSTGEPPPTTNGLVVPLVIWGQKPPDNKITVVRYLSDSTSIVTGAANGHIVTWKYDEEALTPSQLMIGHEAPITAISPTNNLSSSARFISASSDGLLCLWDIQDGRCIDSVASLFVHRHMQPYTYRSSRHTRSTRLFCIGDYSDIIVMDPQDLTVVFQLSSRVEPDWICSYEIVQRSNKPEQCIGISMAGMIKIWSLTELEKKDLANPLYEDESKRLELRDVKSISFNPVNERLLLAVCSHSWQLIDLADLSSIIDYNCPIKALNGKILDVDKVAVTFADHTLRIYQLPLEWVDFSTIVPFNVCFLLSFTMKLNGPQARQQFGDSKNYFSQLEPFEFAVWDSLKSSPRSWLGDVTFTFSPQRGDHSFHAACGTQSGHLLVWRIPKFDKEDDGEITCSLFVSSQGKLIIGRADGLIVMTYAPETLARQLLNVTLEKPALRRLVGHKGAKFLVGSVHPNLSSNIFYPHEHHPRFDPQLLVSGAHDFTVIVWNINSAARLHRFCVHGGPILRFLVPPANTSVRSTYSFKKHISKCICAVAADHSVSLLNIRDMKCILLASRHPHPVTLVKWRPLDDFMLVRLDDGSVYVWQMETANLDRVVNGVLAEEILAACDEQIGKDEGTDQTAAPHAVVLMRALRYRGMDMVKGRSSNPDPGVPRTESPPTSFTHEMGAVQLGPPMSIIPLPGCREGAHLVQFDVGSLIGGIVYLDSTDEAAFNERRISQVITRAESKENNSPTSELPRRFAWQFESNLYLDIARLLLSLLHAWNLDGDLDAVCIKKLGLSKPKRQLYFGNVSRQGQLSVALPQRTQQSFDYFSKEIRWQVCVAFGSFLERSQASHSLTTTHLLAIISTSNTLMGMRNAAAQIENTRRSSLCTQTQHPKKLTTDGVISERQQLKQGWSLLAALHCVLLPDHVHPRSSYAAPRIELLARRWQDSCVEIREAAQALLIRELSRLGTSGRRRLIESWTPFLPPLLDPALSIFGARLQSSIPTLPPSAPPIPPRRKSSPPPQTPVPEPTIGEDGESGVQQVRRNQATAIILLGVVGAEFGDELNRADLTRATALSLLELLVAAPSSLLPVHSPLRRAAIDLLGRGFTHWEPHLEICKVVLGLLDLAANTEKQPPPPIVGAPLSPIADACRTARHALMLIATARPTALLSALSMEVARYNSAAQHQTIQHTVVSPLLKSRSEVLRLIEELSEKRYAEVVEMMLPVGDVLVHCLDTSLLKQKTLAEIFPPITKFFMVAYCAATRRIAFGGKNGTCVVHELRAAKAHSLQAHQGPVSAVAFSEDGKYLATYGEQDAKINFYQTSQTFLGMGQNQMKLVKTQLAPSVPPISFSPNGTITGFRPRLVWINAKSLTLMLPEGREQRFTV</sequence>